<evidence type="ECO:0000256" key="14">
    <source>
        <dbReference type="ARBA" id="ARBA00023034"/>
    </source>
</evidence>
<keyword evidence="24" id="KW-1185">Reference proteome</keyword>
<dbReference type="InterPro" id="IPR007484">
    <property type="entry name" value="Peptidase_M28"/>
</dbReference>
<evidence type="ECO:0000313" key="23">
    <source>
        <dbReference type="EMBL" id="MBP0463896.1"/>
    </source>
</evidence>
<keyword evidence="9" id="KW-0479">Metal-binding</keyword>
<keyword evidence="8" id="KW-0645">Protease</keyword>
<keyword evidence="10" id="KW-0732">Signal</keyword>
<dbReference type="InterPro" id="IPR003137">
    <property type="entry name" value="PA_domain"/>
</dbReference>
<evidence type="ECO:0000256" key="5">
    <source>
        <dbReference type="ARBA" id="ARBA00014116"/>
    </source>
</evidence>
<evidence type="ECO:0000256" key="11">
    <source>
        <dbReference type="ARBA" id="ARBA00022801"/>
    </source>
</evidence>
<evidence type="ECO:0000256" key="2">
    <source>
        <dbReference type="ARBA" id="ARBA00004371"/>
    </source>
</evidence>
<keyword evidence="11" id="KW-0378">Hydrolase</keyword>
<name>A0ABS4ARD3_9PROT</name>
<keyword evidence="17" id="KW-0325">Glycoprotein</keyword>
<evidence type="ECO:0000256" key="7">
    <source>
        <dbReference type="ARBA" id="ARBA00022645"/>
    </source>
</evidence>
<evidence type="ECO:0000259" key="22">
    <source>
        <dbReference type="Pfam" id="PF04389"/>
    </source>
</evidence>
<evidence type="ECO:0000256" key="4">
    <source>
        <dbReference type="ARBA" id="ARBA00004613"/>
    </source>
</evidence>
<keyword evidence="18" id="KW-0458">Lysosome</keyword>
<comment type="subunit">
    <text evidence="19">Homodimer. The monomeric form is inactive while the homodimer is active.</text>
</comment>
<evidence type="ECO:0000256" key="20">
    <source>
        <dbReference type="ARBA" id="ARBA00033328"/>
    </source>
</evidence>
<keyword evidence="7" id="KW-0121">Carboxypeptidase</keyword>
<evidence type="ECO:0000256" key="19">
    <source>
        <dbReference type="ARBA" id="ARBA00025833"/>
    </source>
</evidence>
<keyword evidence="14" id="KW-0333">Golgi apparatus</keyword>
<dbReference type="SUPFAM" id="SSF53187">
    <property type="entry name" value="Zn-dependent exopeptidases"/>
    <property type="match status" value="1"/>
</dbReference>
<organism evidence="23 24">
    <name type="scientific">Roseomonas nitratireducens</name>
    <dbReference type="NCBI Taxonomy" id="2820810"/>
    <lineage>
        <taxon>Bacteria</taxon>
        <taxon>Pseudomonadati</taxon>
        <taxon>Pseudomonadota</taxon>
        <taxon>Alphaproteobacteria</taxon>
        <taxon>Acetobacterales</taxon>
        <taxon>Roseomonadaceae</taxon>
        <taxon>Roseomonas</taxon>
    </lineage>
</organism>
<protein>
    <recommendedName>
        <fullName evidence="5">Carboxypeptidase Q</fullName>
    </recommendedName>
    <alternativeName>
        <fullName evidence="20">Plasma glutamate carboxypeptidase</fullName>
    </alternativeName>
</protein>
<evidence type="ECO:0000256" key="3">
    <source>
        <dbReference type="ARBA" id="ARBA00004555"/>
    </source>
</evidence>
<dbReference type="PANTHER" id="PTHR12053">
    <property type="entry name" value="PROTEASE FAMILY M28 PLASMA GLUTAMATE CARBOXYPEPTIDASE-RELATED"/>
    <property type="match status" value="1"/>
</dbReference>
<evidence type="ECO:0000256" key="1">
    <source>
        <dbReference type="ARBA" id="ARBA00004240"/>
    </source>
</evidence>
<dbReference type="Gene3D" id="3.40.630.10">
    <property type="entry name" value="Zn peptidases"/>
    <property type="match status" value="1"/>
</dbReference>
<dbReference type="Pfam" id="PF04389">
    <property type="entry name" value="Peptidase_M28"/>
    <property type="match status" value="1"/>
</dbReference>
<evidence type="ECO:0000256" key="15">
    <source>
        <dbReference type="ARBA" id="ARBA00023049"/>
    </source>
</evidence>
<feature type="domain" description="Peptidase M28" evidence="22">
    <location>
        <begin position="210"/>
        <end position="377"/>
    </location>
</feature>
<feature type="domain" description="PA" evidence="21">
    <location>
        <begin position="110"/>
        <end position="185"/>
    </location>
</feature>
<dbReference type="Pfam" id="PF02225">
    <property type="entry name" value="PA"/>
    <property type="match status" value="1"/>
</dbReference>
<gene>
    <name evidence="23" type="ORF">J5Y09_08235</name>
</gene>
<keyword evidence="13" id="KW-0862">Zinc</keyword>
<comment type="caution">
    <text evidence="23">The sequence shown here is derived from an EMBL/GenBank/DDBJ whole genome shotgun (WGS) entry which is preliminary data.</text>
</comment>
<dbReference type="RefSeq" id="WP_209351269.1">
    <property type="nucleotide sequence ID" value="NZ_JAGIYZ010000006.1"/>
</dbReference>
<sequence length="412" mass="41577">MTLEAFLGAVAADAALASDFAAICDTGGRLQGSDSAACGFSLLHDRMAAIGAVTDEPVPYAGWRCHEARVTDLASGRDLACAPLLGAAATPPGGIVLDTLDCGRGAPGAYGDAAGRATLARHEYPFAAWTVHRRFKLAAATEAGAAAFLIVQPEPGVGPVSGSSGRNGGAGIPALGISAEAGALLAEGRRVRITLAGEDMEATTPTLLLDLPGRGPGRVMLSAHLDGHPLGESAIDNATGLAAALSLARAAARFVEGCPRGLTLCIFGAEEWALSGSRAWLAGMPAERRARMAVNLNLDSIAGGSRLTALTSGFPALGPFLRDAAGRAGLPLGVHLPLMSNSDHANFAAHGIPAARLVAGFDEPGSALRYLLTAGDTRAIVPAQELKGAAITAAALLWAALTAPDEAIAALR</sequence>
<reference evidence="23 24" key="1">
    <citation type="submission" date="2021-03" db="EMBL/GenBank/DDBJ databases">
        <authorList>
            <person name="So Y."/>
        </authorList>
    </citation>
    <scope>NUCLEOTIDE SEQUENCE [LARGE SCALE GENOMIC DNA]</scope>
    <source>
        <strain evidence="23 24">PWR1</strain>
    </source>
</reference>
<accession>A0ABS4ARD3</accession>
<evidence type="ECO:0000259" key="21">
    <source>
        <dbReference type="Pfam" id="PF02225"/>
    </source>
</evidence>
<evidence type="ECO:0000256" key="9">
    <source>
        <dbReference type="ARBA" id="ARBA00022723"/>
    </source>
</evidence>
<evidence type="ECO:0000256" key="6">
    <source>
        <dbReference type="ARBA" id="ARBA00022525"/>
    </source>
</evidence>
<evidence type="ECO:0000256" key="12">
    <source>
        <dbReference type="ARBA" id="ARBA00022824"/>
    </source>
</evidence>
<dbReference type="Gene3D" id="3.50.30.30">
    <property type="match status" value="1"/>
</dbReference>
<evidence type="ECO:0000256" key="18">
    <source>
        <dbReference type="ARBA" id="ARBA00023228"/>
    </source>
</evidence>
<evidence type="ECO:0000313" key="24">
    <source>
        <dbReference type="Proteomes" id="UP000680815"/>
    </source>
</evidence>
<dbReference type="PANTHER" id="PTHR12053:SF3">
    <property type="entry name" value="CARBOXYPEPTIDASE Q"/>
    <property type="match status" value="1"/>
</dbReference>
<dbReference type="InterPro" id="IPR039866">
    <property type="entry name" value="CPQ"/>
</dbReference>
<dbReference type="EMBL" id="JAGIYZ010000006">
    <property type="protein sequence ID" value="MBP0463896.1"/>
    <property type="molecule type" value="Genomic_DNA"/>
</dbReference>
<evidence type="ECO:0000256" key="17">
    <source>
        <dbReference type="ARBA" id="ARBA00023180"/>
    </source>
</evidence>
<proteinExistence type="predicted"/>
<keyword evidence="15" id="KW-0482">Metalloprotease</keyword>
<keyword evidence="12" id="KW-0256">Endoplasmic reticulum</keyword>
<evidence type="ECO:0000256" key="8">
    <source>
        <dbReference type="ARBA" id="ARBA00022670"/>
    </source>
</evidence>
<keyword evidence="6" id="KW-0964">Secreted</keyword>
<evidence type="ECO:0000256" key="13">
    <source>
        <dbReference type="ARBA" id="ARBA00022833"/>
    </source>
</evidence>
<evidence type="ECO:0000256" key="16">
    <source>
        <dbReference type="ARBA" id="ARBA00023145"/>
    </source>
</evidence>
<keyword evidence="16" id="KW-0865">Zymogen</keyword>
<dbReference type="Proteomes" id="UP000680815">
    <property type="component" value="Unassembled WGS sequence"/>
</dbReference>
<evidence type="ECO:0000256" key="10">
    <source>
        <dbReference type="ARBA" id="ARBA00022729"/>
    </source>
</evidence>
<comment type="subcellular location">
    <subcellularLocation>
        <location evidence="1">Endoplasmic reticulum</location>
    </subcellularLocation>
    <subcellularLocation>
        <location evidence="3">Golgi apparatus</location>
    </subcellularLocation>
    <subcellularLocation>
        <location evidence="2">Lysosome</location>
    </subcellularLocation>
    <subcellularLocation>
        <location evidence="4">Secreted</location>
    </subcellularLocation>
</comment>